<proteinExistence type="predicted"/>
<evidence type="ECO:0000313" key="1">
    <source>
        <dbReference type="EMBL" id="CAB4167014.1"/>
    </source>
</evidence>
<organism evidence="5">
    <name type="scientific">uncultured Caudovirales phage</name>
    <dbReference type="NCBI Taxonomy" id="2100421"/>
    <lineage>
        <taxon>Viruses</taxon>
        <taxon>Duplodnaviria</taxon>
        <taxon>Heunggongvirae</taxon>
        <taxon>Uroviricota</taxon>
        <taxon>Caudoviricetes</taxon>
        <taxon>Peduoviridae</taxon>
        <taxon>Maltschvirus</taxon>
        <taxon>Maltschvirus maltsch</taxon>
    </lineage>
</organism>
<evidence type="ECO:0000313" key="5">
    <source>
        <dbReference type="EMBL" id="CAB4193161.1"/>
    </source>
</evidence>
<protein>
    <submittedName>
        <fullName evidence="5">Uncharacterized protein</fullName>
    </submittedName>
</protein>
<dbReference type="EMBL" id="LR797132">
    <property type="protein sequence ID" value="CAB4189089.1"/>
    <property type="molecule type" value="Genomic_DNA"/>
</dbReference>
<evidence type="ECO:0000313" key="6">
    <source>
        <dbReference type="EMBL" id="CAB5231571.1"/>
    </source>
</evidence>
<name>A0A6J5RHY4_9CAUD</name>
<sequence>MSASDNLSGEQFDTFYHRTDTASAGEITKSGKLKPSAAEDHVFVSNTLKGRARAFGSSVVEVRVPKKANRTDYSDNAGVGENWFAIHPRDAHVVSAYSELGKK</sequence>
<dbReference type="EMBL" id="LR796924">
    <property type="protein sequence ID" value="CAB4175038.1"/>
    <property type="molecule type" value="Genomic_DNA"/>
</dbReference>
<dbReference type="EMBL" id="LR796979">
    <property type="protein sequence ID" value="CAB4179211.1"/>
    <property type="molecule type" value="Genomic_DNA"/>
</dbReference>
<accession>A0A6J5RHY4</accession>
<evidence type="ECO:0000313" key="2">
    <source>
        <dbReference type="EMBL" id="CAB4175038.1"/>
    </source>
</evidence>
<dbReference type="EMBL" id="LR798433">
    <property type="protein sequence ID" value="CAB5231571.1"/>
    <property type="molecule type" value="Genomic_DNA"/>
</dbReference>
<dbReference type="EMBL" id="LR797196">
    <property type="protein sequence ID" value="CAB4193161.1"/>
    <property type="molecule type" value="Genomic_DNA"/>
</dbReference>
<evidence type="ECO:0000313" key="3">
    <source>
        <dbReference type="EMBL" id="CAB4179211.1"/>
    </source>
</evidence>
<gene>
    <name evidence="3" type="ORF">UFOVP1034_45</name>
    <name evidence="4" type="ORF">UFOVP1177_45</name>
    <name evidence="5" type="ORF">UFOVP1243_32</name>
    <name evidence="6" type="ORF">UFOVP1581_113</name>
    <name evidence="1" type="ORF">UFOVP854_113</name>
    <name evidence="2" type="ORF">UFOVP964_113</name>
</gene>
<evidence type="ECO:0000313" key="4">
    <source>
        <dbReference type="EMBL" id="CAB4189089.1"/>
    </source>
</evidence>
<dbReference type="EMBL" id="LR796798">
    <property type="protein sequence ID" value="CAB4167014.1"/>
    <property type="molecule type" value="Genomic_DNA"/>
</dbReference>
<reference evidence="5" key="1">
    <citation type="submission" date="2020-05" db="EMBL/GenBank/DDBJ databases">
        <authorList>
            <person name="Chiriac C."/>
            <person name="Salcher M."/>
            <person name="Ghai R."/>
            <person name="Kavagutti S V."/>
        </authorList>
    </citation>
    <scope>NUCLEOTIDE SEQUENCE</scope>
</reference>